<dbReference type="HAMAP" id="MF_00134_A">
    <property type="entry name" value="IGPS_A"/>
    <property type="match status" value="1"/>
</dbReference>
<accession>A0AAW7IKP0</accession>
<dbReference type="EC" id="4.1.1.48" evidence="9"/>
<evidence type="ECO:0000256" key="5">
    <source>
        <dbReference type="ARBA" id="ARBA00022793"/>
    </source>
</evidence>
<evidence type="ECO:0000256" key="9">
    <source>
        <dbReference type="HAMAP-Rule" id="MF_00134"/>
    </source>
</evidence>
<evidence type="ECO:0000256" key="7">
    <source>
        <dbReference type="ARBA" id="ARBA00023141"/>
    </source>
</evidence>
<protein>
    <recommendedName>
        <fullName evidence="9">Indole-3-glycerol phosphate synthase</fullName>
        <shortName evidence="9">IGPS</shortName>
        <ecNumber evidence="9">4.1.1.48</ecNumber>
    </recommendedName>
</protein>
<evidence type="ECO:0000256" key="6">
    <source>
        <dbReference type="ARBA" id="ARBA00022822"/>
    </source>
</evidence>
<comment type="catalytic activity">
    <reaction evidence="1 9">
        <text>1-(2-carboxyphenylamino)-1-deoxy-D-ribulose 5-phosphate + H(+) = (1S,2R)-1-C-(indol-3-yl)glycerol 3-phosphate + CO2 + H2O</text>
        <dbReference type="Rhea" id="RHEA:23476"/>
        <dbReference type="ChEBI" id="CHEBI:15377"/>
        <dbReference type="ChEBI" id="CHEBI:15378"/>
        <dbReference type="ChEBI" id="CHEBI:16526"/>
        <dbReference type="ChEBI" id="CHEBI:58613"/>
        <dbReference type="ChEBI" id="CHEBI:58866"/>
        <dbReference type="EC" id="4.1.1.48"/>
    </reaction>
</comment>
<dbReference type="FunFam" id="3.20.20.70:FF:000024">
    <property type="entry name" value="Indole-3-glycerol phosphate synthase"/>
    <property type="match status" value="1"/>
</dbReference>
<dbReference type="GO" id="GO:0000162">
    <property type="term" value="P:L-tryptophan biosynthetic process"/>
    <property type="evidence" value="ECO:0007669"/>
    <property type="project" value="UniProtKB-UniRule"/>
</dbReference>
<dbReference type="RefSeq" id="WP_061462277.1">
    <property type="nucleotide sequence ID" value="NZ_CP011008.1"/>
</dbReference>
<keyword evidence="4 9" id="KW-0028">Amino-acid biosynthesis</keyword>
<dbReference type="InterPro" id="IPR045186">
    <property type="entry name" value="Indole-3-glycerol_P_synth"/>
</dbReference>
<dbReference type="CDD" id="cd00331">
    <property type="entry name" value="IGPS"/>
    <property type="match status" value="1"/>
</dbReference>
<dbReference type="GO" id="GO:0004425">
    <property type="term" value="F:indole-3-glycerol-phosphate synthase activity"/>
    <property type="evidence" value="ECO:0007669"/>
    <property type="project" value="UniProtKB-UniRule"/>
</dbReference>
<dbReference type="EMBL" id="JAUCEY010000008">
    <property type="protein sequence ID" value="MDM5454612.1"/>
    <property type="molecule type" value="Genomic_DNA"/>
</dbReference>
<keyword evidence="6 9" id="KW-0822">Tryptophan biosynthesis</keyword>
<evidence type="ECO:0000256" key="3">
    <source>
        <dbReference type="ARBA" id="ARBA00008737"/>
    </source>
</evidence>
<dbReference type="HAMAP" id="MF_00134_B">
    <property type="entry name" value="IGPS_B"/>
    <property type="match status" value="1"/>
</dbReference>
<evidence type="ECO:0000256" key="2">
    <source>
        <dbReference type="ARBA" id="ARBA00004696"/>
    </source>
</evidence>
<dbReference type="PANTHER" id="PTHR22854">
    <property type="entry name" value="TRYPTOPHAN BIOSYNTHESIS PROTEIN"/>
    <property type="match status" value="1"/>
</dbReference>
<comment type="similarity">
    <text evidence="3 9">Belongs to the TrpC family.</text>
</comment>
<organism evidence="11 12">
    <name type="scientific">Peribacillus simplex</name>
    <dbReference type="NCBI Taxonomy" id="1478"/>
    <lineage>
        <taxon>Bacteria</taxon>
        <taxon>Bacillati</taxon>
        <taxon>Bacillota</taxon>
        <taxon>Bacilli</taxon>
        <taxon>Bacillales</taxon>
        <taxon>Bacillaceae</taxon>
        <taxon>Peribacillus</taxon>
    </lineage>
</organism>
<dbReference type="PROSITE" id="PS00614">
    <property type="entry name" value="IGPS"/>
    <property type="match status" value="1"/>
</dbReference>
<dbReference type="InterPro" id="IPR001468">
    <property type="entry name" value="Indole-3-GlycerolPSynthase_CS"/>
</dbReference>
<evidence type="ECO:0000259" key="10">
    <source>
        <dbReference type="Pfam" id="PF00218"/>
    </source>
</evidence>
<dbReference type="NCBIfam" id="NF001377">
    <property type="entry name" value="PRK00278.2-4"/>
    <property type="match status" value="1"/>
</dbReference>
<name>A0AAW7IKP0_9BACI</name>
<dbReference type="GO" id="GO:0004640">
    <property type="term" value="F:phosphoribosylanthranilate isomerase activity"/>
    <property type="evidence" value="ECO:0007669"/>
    <property type="project" value="TreeGrafter"/>
</dbReference>
<dbReference type="PANTHER" id="PTHR22854:SF2">
    <property type="entry name" value="INDOLE-3-GLYCEROL-PHOSPHATE SYNTHASE"/>
    <property type="match status" value="1"/>
</dbReference>
<dbReference type="InterPro" id="IPR013785">
    <property type="entry name" value="Aldolase_TIM"/>
</dbReference>
<proteinExistence type="inferred from homology"/>
<dbReference type="InterPro" id="IPR013798">
    <property type="entry name" value="Indole-3-glycerol_P_synth_dom"/>
</dbReference>
<comment type="caution">
    <text evidence="11">The sequence shown here is derived from an EMBL/GenBank/DDBJ whole genome shotgun (WGS) entry which is preliminary data.</text>
</comment>
<keyword evidence="8 9" id="KW-0456">Lyase</keyword>
<evidence type="ECO:0000256" key="8">
    <source>
        <dbReference type="ARBA" id="ARBA00023239"/>
    </source>
</evidence>
<evidence type="ECO:0000313" key="11">
    <source>
        <dbReference type="EMBL" id="MDM5454612.1"/>
    </source>
</evidence>
<dbReference type="AlphaFoldDB" id="A0AAW7IKP0"/>
<sequence>MENILTKIIEQKKVEVAKLKKEMDLDDSVMINIVRPSLVENLKMAKSMAVIAEIKRASPSKGDIKINVNPIEQALSYERGGAAAISVLTDEVFFKGSIADLRNVSEAIRIPRLCKDFIIDEIQIDRAYQSGATIILLIVAALSKGRLHELYQYAKNKGLEVLTEVHDEAELERALELNAELIGINNRNLKTFKVDLAVTERLANLLDPKSHIIISESGIKTKEDVMRVKEAGAKGILVGETLMTSSNLPHTMAELQMSI</sequence>
<dbReference type="Gene3D" id="3.20.20.70">
    <property type="entry name" value="Aldolase class I"/>
    <property type="match status" value="1"/>
</dbReference>
<gene>
    <name evidence="9 11" type="primary">trpC</name>
    <name evidence="11" type="ORF">QUF89_21030</name>
</gene>
<reference evidence="11" key="1">
    <citation type="submission" date="2023-06" db="EMBL/GenBank/DDBJ databases">
        <title>Comparative genomics of Bacillaceae isolates and their secondary metabolite potential.</title>
        <authorList>
            <person name="Song L."/>
            <person name="Nielsen L.J."/>
            <person name="Mohite O."/>
            <person name="Xu X."/>
            <person name="Weber T."/>
            <person name="Kovacs A.T."/>
        </authorList>
    </citation>
    <scope>NUCLEOTIDE SEQUENCE</scope>
    <source>
        <strain evidence="11">D8_B_37</strain>
    </source>
</reference>
<evidence type="ECO:0000313" key="12">
    <source>
        <dbReference type="Proteomes" id="UP001234602"/>
    </source>
</evidence>
<evidence type="ECO:0000256" key="4">
    <source>
        <dbReference type="ARBA" id="ARBA00022605"/>
    </source>
</evidence>
<keyword evidence="7 9" id="KW-0057">Aromatic amino acid biosynthesis</keyword>
<comment type="pathway">
    <text evidence="2 9">Amino-acid biosynthesis; L-tryptophan biosynthesis; L-tryptophan from chorismate: step 4/5.</text>
</comment>
<keyword evidence="5 9" id="KW-0210">Decarboxylase</keyword>
<dbReference type="InterPro" id="IPR011060">
    <property type="entry name" value="RibuloseP-bd_barrel"/>
</dbReference>
<dbReference type="Proteomes" id="UP001234602">
    <property type="component" value="Unassembled WGS sequence"/>
</dbReference>
<evidence type="ECO:0000256" key="1">
    <source>
        <dbReference type="ARBA" id="ARBA00001633"/>
    </source>
</evidence>
<dbReference type="Pfam" id="PF00218">
    <property type="entry name" value="IGPS"/>
    <property type="match status" value="1"/>
</dbReference>
<dbReference type="NCBIfam" id="NF001371">
    <property type="entry name" value="PRK00278.1-3"/>
    <property type="match status" value="1"/>
</dbReference>
<dbReference type="SUPFAM" id="SSF51366">
    <property type="entry name" value="Ribulose-phoshate binding barrel"/>
    <property type="match status" value="1"/>
</dbReference>
<dbReference type="KEGG" id="bsj:UP17_07020"/>
<feature type="domain" description="Indole-3-glycerol phosphate synthase" evidence="10">
    <location>
        <begin position="5"/>
        <end position="254"/>
    </location>
</feature>